<dbReference type="Proteomes" id="UP001082703">
    <property type="component" value="Unassembled WGS sequence"/>
</dbReference>
<gene>
    <name evidence="2" type="ORF">OUY18_04270</name>
</gene>
<dbReference type="RefSeq" id="WP_268057482.1">
    <property type="nucleotide sequence ID" value="NZ_JAPOHA010000003.1"/>
</dbReference>
<keyword evidence="3" id="KW-1185">Reference proteome</keyword>
<evidence type="ECO:0000313" key="3">
    <source>
        <dbReference type="Proteomes" id="UP001082703"/>
    </source>
</evidence>
<comment type="caution">
    <text evidence="2">The sequence shown here is derived from an EMBL/GenBank/DDBJ whole genome shotgun (WGS) entry which is preliminary data.</text>
</comment>
<dbReference type="Gene3D" id="2.60.40.1080">
    <property type="match status" value="1"/>
</dbReference>
<keyword evidence="1" id="KW-0732">Signal</keyword>
<evidence type="ECO:0000313" key="2">
    <source>
        <dbReference type="EMBL" id="MCY1713471.1"/>
    </source>
</evidence>
<organism evidence="2 3">
    <name type="scientific">Caproiciproducens galactitolivorans</name>
    <dbReference type="NCBI Taxonomy" id="642589"/>
    <lineage>
        <taxon>Bacteria</taxon>
        <taxon>Bacillati</taxon>
        <taxon>Bacillota</taxon>
        <taxon>Clostridia</taxon>
        <taxon>Eubacteriales</taxon>
        <taxon>Acutalibacteraceae</taxon>
        <taxon>Caproiciproducens</taxon>
    </lineage>
</organism>
<name>A0ABT4BU70_9FIRM</name>
<feature type="chain" id="PRO_5045330320" description="Carbohydrate-binding domain-containing protein" evidence="1">
    <location>
        <begin position="25"/>
        <end position="615"/>
    </location>
</feature>
<evidence type="ECO:0000256" key="1">
    <source>
        <dbReference type="SAM" id="SignalP"/>
    </source>
</evidence>
<proteinExistence type="predicted"/>
<accession>A0ABT4BU70</accession>
<feature type="signal peptide" evidence="1">
    <location>
        <begin position="1"/>
        <end position="24"/>
    </location>
</feature>
<reference evidence="2 3" key="1">
    <citation type="submission" date="2022-11" db="EMBL/GenBank/DDBJ databases">
        <authorList>
            <person name="Caiyu Z."/>
        </authorList>
    </citation>
    <scope>NUCLEOTIDE SEQUENCE [LARGE SCALE GENOMIC DNA]</scope>
    <source>
        <strain evidence="2 3">YR-4</strain>
    </source>
</reference>
<evidence type="ECO:0008006" key="4">
    <source>
        <dbReference type="Google" id="ProtNLM"/>
    </source>
</evidence>
<dbReference type="EMBL" id="JAPOHA010000003">
    <property type="protein sequence ID" value="MCY1713471.1"/>
    <property type="molecule type" value="Genomic_DNA"/>
</dbReference>
<sequence length="615" mass="63396">MKKFLSMFLSMALLAVSVPVAANAADGDGIVDKHGAKTYLGPSSAWSAEWNEDSFKEVTNKSVSFTGNLTIKAGDIKDVDVMGSGSKLTVSGGTMGKIDCDGTAEIKGGTMSSVDSTGGVTLNTGTIKGNVETSQKATINGKITIYGSLTAQDVEASSCDGASISGTMKAGNSVVLNSKNLKVKEIDGENMAELNLKGYQGLLPTVSNMLTINVDASSAVTASGKLKAGKLVIAQKGEFTTNYPLELDTLTGPGTLSYLAGKLTIHNAITGKPLLSFINPVHSGVTAFKADRGMLTGDEPMIYDYQLDKKSSGDSEDFVLTSSLKEGVTLNNSSLYLEKGKSATIQATVKPAFSEFAEGTKMVWELHGDTSAFTISANDQKHSCAVTATGTGSGKATLVAYLVDGRGSRLLDYKSDSCILTSGSASAPQGPGGLSLDTSAVTVGMGNVYCVLALTDSGSAPAALSYNSSVATVGKASVYNKDGKKGWLYPVTGVSKGQVTIEIGGQKMIATVAAGCIVVDTSSYTMNPGGKYLIGVKIYGLDRKSLNVHSANNCTTVNYAGKDQKGLDLYEVKAGAEGTGFVIFETGSGQSVQTQIEVASGVVPHGVSGRMIATA</sequence>
<protein>
    <recommendedName>
        <fullName evidence="4">Carbohydrate-binding domain-containing protein</fullName>
    </recommendedName>
</protein>